<protein>
    <recommendedName>
        <fullName evidence="2">RNB domain-containing protein</fullName>
    </recommendedName>
</protein>
<reference evidence="3" key="1">
    <citation type="submission" date="2018-05" db="EMBL/GenBank/DDBJ databases">
        <authorList>
            <person name="Lanie J.A."/>
            <person name="Ng W.-L."/>
            <person name="Kazmierczak K.M."/>
            <person name="Andrzejewski T.M."/>
            <person name="Davidsen T.M."/>
            <person name="Wayne K.J."/>
            <person name="Tettelin H."/>
            <person name="Glass J.I."/>
            <person name="Rusch D."/>
            <person name="Podicherti R."/>
            <person name="Tsui H.-C.T."/>
            <person name="Winkler M.E."/>
        </authorList>
    </citation>
    <scope>NUCLEOTIDE SEQUENCE</scope>
</reference>
<organism evidence="3">
    <name type="scientific">marine metagenome</name>
    <dbReference type="NCBI Taxonomy" id="408172"/>
    <lineage>
        <taxon>unclassified sequences</taxon>
        <taxon>metagenomes</taxon>
        <taxon>ecological metagenomes</taxon>
    </lineage>
</organism>
<dbReference type="GO" id="GO:0003723">
    <property type="term" value="F:RNA binding"/>
    <property type="evidence" value="ECO:0007669"/>
    <property type="project" value="InterPro"/>
</dbReference>
<accession>A0A381N9S5</accession>
<dbReference type="InterPro" id="IPR012340">
    <property type="entry name" value="NA-bd_OB-fold"/>
</dbReference>
<dbReference type="InterPro" id="IPR001900">
    <property type="entry name" value="RNase_II/R"/>
</dbReference>
<gene>
    <name evidence="3" type="ORF">METZ01_LOCUS3332</name>
</gene>
<feature type="domain" description="RNB" evidence="2">
    <location>
        <begin position="275"/>
        <end position="559"/>
    </location>
</feature>
<feature type="coiled-coil region" evidence="1">
    <location>
        <begin position="139"/>
        <end position="166"/>
    </location>
</feature>
<dbReference type="PANTHER" id="PTHR23355:SF42">
    <property type="entry name" value="RIBONUCLEASE II, CHLOROPLASTIC_MITOCHONDRIAL"/>
    <property type="match status" value="1"/>
</dbReference>
<dbReference type="SMART" id="SM00955">
    <property type="entry name" value="RNB"/>
    <property type="match status" value="1"/>
</dbReference>
<dbReference type="GO" id="GO:0006402">
    <property type="term" value="P:mRNA catabolic process"/>
    <property type="evidence" value="ECO:0007669"/>
    <property type="project" value="TreeGrafter"/>
</dbReference>
<dbReference type="PANTHER" id="PTHR23355">
    <property type="entry name" value="RIBONUCLEASE"/>
    <property type="match status" value="1"/>
</dbReference>
<name>A0A381N9S5_9ZZZZ</name>
<dbReference type="EMBL" id="UINC01000172">
    <property type="protein sequence ID" value="SUZ50478.1"/>
    <property type="molecule type" value="Genomic_DNA"/>
</dbReference>
<dbReference type="GO" id="GO:0000932">
    <property type="term" value="C:P-body"/>
    <property type="evidence" value="ECO:0007669"/>
    <property type="project" value="TreeGrafter"/>
</dbReference>
<proteinExistence type="predicted"/>
<evidence type="ECO:0000256" key="1">
    <source>
        <dbReference type="SAM" id="Coils"/>
    </source>
</evidence>
<dbReference type="SUPFAM" id="SSF50249">
    <property type="entry name" value="Nucleic acid-binding proteins"/>
    <property type="match status" value="1"/>
</dbReference>
<evidence type="ECO:0000313" key="3">
    <source>
        <dbReference type="EMBL" id="SUZ50478.1"/>
    </source>
</evidence>
<keyword evidence="1" id="KW-0175">Coiled coil</keyword>
<dbReference type="InterPro" id="IPR050180">
    <property type="entry name" value="RNR_Ribonuclease"/>
</dbReference>
<evidence type="ECO:0000259" key="2">
    <source>
        <dbReference type="SMART" id="SM00955"/>
    </source>
</evidence>
<dbReference type="GO" id="GO:0000175">
    <property type="term" value="F:3'-5'-RNA exonuclease activity"/>
    <property type="evidence" value="ECO:0007669"/>
    <property type="project" value="TreeGrafter"/>
</dbReference>
<dbReference type="Pfam" id="PF00773">
    <property type="entry name" value="RNB"/>
    <property type="match status" value="1"/>
</dbReference>
<sequence>MFESLVFHYCVFFRDNKMEYGWIEGLQKNKLIIVPLHGKKQFLAGNRIAFSWKDDKLPLNADAAHESIVEQTKKAEQFQQSCELETMHSLLDDIKEYSLEELAVDFLDDAEDSICKLGLFLAIRADSFWFKHNRNLTYTPRTEEELEQLKVQLARQKELKDRALNIQTWIKNLESGDWHADSEISTEQRQWLDQLLNLLTEGTDSQYWKEISTLLDWGSSFGIGEENSLKRWLERAGSAVSTSRLTLLRANVREHFSKEIYQEVERVQKIPQGKLEMLSPEVPTFTIDAEKTRDYDDALSVMEWSKGGLVIAVHITDLSDFVQPEDSLFKEAEARISSVYSLEEAIPMLPVELSSDTFSLKAGKDRNVLSFIFQLSANGNWNLLEVVPQIIRVQKNLSYDEADRLIEEERDFWGLLNIFCQRSLEQRLDNGALNLSRKEFDFDISDPKDIKINALNRNSAANRIIEELAISVNSETGRLFQQADFPGIYRTQSSYEIIKEVAEGTELSMENIRIEPAKLSTLPGKHAGLGCEVYMQATSPIRRFVDLVTQQNLKLLIKKQEPVFSEEDMMRWSEEISLRHRKYSRAERDIIKYWKLKYLQQHLGDNFEAKVRKKLTNNNTEIELLLLDCTVPVAGLTEHESGKQLLLRIDEVGLEPPRLVVKELTTGTDAVTHQLE</sequence>
<dbReference type="AlphaFoldDB" id="A0A381N9S5"/>